<name>D2R2H0_PIRSD</name>
<proteinExistence type="predicted"/>
<keyword evidence="3" id="KW-1185">Reference proteome</keyword>
<gene>
    <name evidence="2" type="ordered locus">Psta_0389</name>
</gene>
<keyword evidence="1" id="KW-0732">Signal</keyword>
<organism evidence="2 3">
    <name type="scientific">Pirellula staleyi (strain ATCC 27377 / DSM 6068 / ICPB 4128)</name>
    <name type="common">Pirella staleyi</name>
    <dbReference type="NCBI Taxonomy" id="530564"/>
    <lineage>
        <taxon>Bacteria</taxon>
        <taxon>Pseudomonadati</taxon>
        <taxon>Planctomycetota</taxon>
        <taxon>Planctomycetia</taxon>
        <taxon>Pirellulales</taxon>
        <taxon>Pirellulaceae</taxon>
        <taxon>Pirellula</taxon>
    </lineage>
</organism>
<evidence type="ECO:0000313" key="3">
    <source>
        <dbReference type="Proteomes" id="UP000001887"/>
    </source>
</evidence>
<sequence length="451" mass="50646" precursor="true">MSLTSIANCCVALLLASAAGALGQEIPSPPFVLPSTERLHAGAQAGTTEFEAHLLLVMPDSTENQQVRRLIVQRSGEKTIAMVMNEYGFPLQYMTHDWQQELAVSREMLQTTYRGGALNFEVLPRFQDDRMQLDYQVNPITEQAESSISIDIPNFLKMVEKIPGALESVDATHRIGKKERPSGTILLATDATETRNIQSLSVVSRQVQLHLYRLRIGGTLAMHFPEQEGYEPACFATRKTAHEITKSNQQHQRMQLLAVNRSELTFAQLSDSDELQFAVKREPASLRKTEARQELFRLVRAWREDFAKPERFGHLEKMVALVEESIDHPLDRAAKDDASQNTPPSKLLLDPWVLRWEAEVRLGPAAVTDVGKILVHEAKLADAAVETKQLALRCLCRMGWSYGMSSDIYDLWSGANPTLAEQPVVSAIDWRLVDLRQKSIQKHTAVITEPN</sequence>
<accession>D2R2H0</accession>
<dbReference type="EMBL" id="CP001848">
    <property type="protein sequence ID" value="ADB15079.1"/>
    <property type="molecule type" value="Genomic_DNA"/>
</dbReference>
<feature type="signal peptide" evidence="1">
    <location>
        <begin position="1"/>
        <end position="23"/>
    </location>
</feature>
<dbReference type="Proteomes" id="UP000001887">
    <property type="component" value="Chromosome"/>
</dbReference>
<protein>
    <submittedName>
        <fullName evidence="2">Uncharacterized protein</fullName>
    </submittedName>
</protein>
<dbReference type="HOGENOM" id="CLU_606695_0_0_0"/>
<dbReference type="AlphaFoldDB" id="D2R2H0"/>
<feature type="chain" id="PRO_5003034534" evidence="1">
    <location>
        <begin position="24"/>
        <end position="451"/>
    </location>
</feature>
<dbReference type="STRING" id="530564.Psta_0389"/>
<dbReference type="KEGG" id="psl:Psta_0389"/>
<evidence type="ECO:0000256" key="1">
    <source>
        <dbReference type="SAM" id="SignalP"/>
    </source>
</evidence>
<evidence type="ECO:0000313" key="2">
    <source>
        <dbReference type="EMBL" id="ADB15079.1"/>
    </source>
</evidence>
<reference evidence="2 3" key="1">
    <citation type="journal article" date="2009" name="Stand. Genomic Sci.">
        <title>Complete genome sequence of Pirellula staleyi type strain (ATCC 27377).</title>
        <authorList>
            <person name="Clum A."/>
            <person name="Tindall B.J."/>
            <person name="Sikorski J."/>
            <person name="Ivanova N."/>
            <person name="Mavrommatis K."/>
            <person name="Lucas S."/>
            <person name="Glavina del Rio T."/>
            <person name="Nolan M."/>
            <person name="Chen F."/>
            <person name="Tice H."/>
            <person name="Pitluck S."/>
            <person name="Cheng J.F."/>
            <person name="Chertkov O."/>
            <person name="Brettin T."/>
            <person name="Han C."/>
            <person name="Detter J.C."/>
            <person name="Kuske C."/>
            <person name="Bruce D."/>
            <person name="Goodwin L."/>
            <person name="Ovchinikova G."/>
            <person name="Pati A."/>
            <person name="Mikhailova N."/>
            <person name="Chen A."/>
            <person name="Palaniappan K."/>
            <person name="Land M."/>
            <person name="Hauser L."/>
            <person name="Chang Y.J."/>
            <person name="Jeffries C.D."/>
            <person name="Chain P."/>
            <person name="Rohde M."/>
            <person name="Goker M."/>
            <person name="Bristow J."/>
            <person name="Eisen J.A."/>
            <person name="Markowitz V."/>
            <person name="Hugenholtz P."/>
            <person name="Kyrpides N.C."/>
            <person name="Klenk H.P."/>
            <person name="Lapidus A."/>
        </authorList>
    </citation>
    <scope>NUCLEOTIDE SEQUENCE [LARGE SCALE GENOMIC DNA]</scope>
    <source>
        <strain evidence="3">ATCC 27377 / DSM 6068 / ICPB 4128</strain>
    </source>
</reference>